<name>A0A5D0EIT8_AGGAC</name>
<protein>
    <submittedName>
        <fullName evidence="3">Uncharacterized protein</fullName>
    </submittedName>
</protein>
<dbReference type="Proteomes" id="UP000323012">
    <property type="component" value="Unassembled WGS sequence"/>
</dbReference>
<dbReference type="KEGG" id="aact:ACT75_08800"/>
<dbReference type="Proteomes" id="UP000072236">
    <property type="component" value="Chromosome"/>
</dbReference>
<dbReference type="OrthoDB" id="9076938at2"/>
<dbReference type="Proteomes" id="UP000226080">
    <property type="component" value="Unassembled WGS sequence"/>
</dbReference>
<reference evidence="3 6" key="3">
    <citation type="submission" date="2019-08" db="EMBL/GenBank/DDBJ databases">
        <title>Whole genome sequencing of Aggregatibacter actinomycetemcomitans cultured from blood stream infections in Denmark reveals a novel phylogenetic lineage expressing serotype a membrane O polysaccharide.</title>
        <authorList>
            <person name="Nedergaard S."/>
            <person name="Kobel C.M."/>
            <person name="Nielsen M.B."/>
            <person name="Moeller R.T."/>
            <person name="Jensen A.B."/>
            <person name="Noerskov-Lauritsen N."/>
        </authorList>
    </citation>
    <scope>NUCLEOTIDE SEQUENCE [LARGE SCALE GENOMIC DNA]</scope>
    <source>
        <strain evidence="3 6">PN_563</strain>
    </source>
</reference>
<evidence type="ECO:0000313" key="2">
    <source>
        <dbReference type="EMBL" id="PHO20831.1"/>
    </source>
</evidence>
<reference evidence="2 5" key="2">
    <citation type="submission" date="2017-10" db="EMBL/GenBank/DDBJ databases">
        <title>Draft genome sequences of Aggregatibacter actinomycetemcomitans strains 310a and 310b.</title>
        <authorList>
            <person name="May A.C."/>
            <person name="Ohta H."/>
            <person name="Maeda H."/>
            <person name="Kokeguchi S."/>
            <person name="Cugini C."/>
        </authorList>
    </citation>
    <scope>NUCLEOTIDE SEQUENCE [LARGE SCALE GENOMIC DNA]</scope>
    <source>
        <strain evidence="2 5">310b</strain>
    </source>
</reference>
<dbReference type="EMBL" id="CP012959">
    <property type="protein sequence ID" value="AMQ94607.1"/>
    <property type="molecule type" value="Genomic_DNA"/>
</dbReference>
<keyword evidence="5" id="KW-1185">Reference proteome</keyword>
<evidence type="ECO:0000313" key="6">
    <source>
        <dbReference type="Proteomes" id="UP000323012"/>
    </source>
</evidence>
<evidence type="ECO:0000313" key="1">
    <source>
        <dbReference type="EMBL" id="AMQ94607.1"/>
    </source>
</evidence>
<evidence type="ECO:0000313" key="5">
    <source>
        <dbReference type="Proteomes" id="UP000226080"/>
    </source>
</evidence>
<reference evidence="1 4" key="1">
    <citation type="submission" date="2015-10" db="EMBL/GenBank/DDBJ databases">
        <title>Tn-seq of a polymicrobial infection.</title>
        <authorList>
            <person name="Stacy A."/>
            <person name="Rumbaugh K.P."/>
            <person name="Whiteley M."/>
        </authorList>
    </citation>
    <scope>NUCLEOTIDE SEQUENCE [LARGE SCALE GENOMIC DNA]</scope>
    <source>
        <strain evidence="1 4">624</strain>
    </source>
</reference>
<dbReference type="EMBL" id="VSED01000005">
    <property type="protein sequence ID" value="TYA39482.1"/>
    <property type="molecule type" value="Genomic_DNA"/>
</dbReference>
<organism evidence="3 6">
    <name type="scientific">Aggregatibacter actinomycetemcomitans</name>
    <name type="common">Actinobacillus actinomycetemcomitans</name>
    <name type="synonym">Haemophilus actinomycetemcomitans</name>
    <dbReference type="NCBI Taxonomy" id="714"/>
    <lineage>
        <taxon>Bacteria</taxon>
        <taxon>Pseudomonadati</taxon>
        <taxon>Pseudomonadota</taxon>
        <taxon>Gammaproteobacteria</taxon>
        <taxon>Pasteurellales</taxon>
        <taxon>Pasteurellaceae</taxon>
        <taxon>Aggregatibacter</taxon>
    </lineage>
</organism>
<proteinExistence type="predicted"/>
<dbReference type="AlphaFoldDB" id="A0A5D0EIT8"/>
<sequence length="295" mass="34043">MAQKTKTFYMRFYSTECASDKMASKNLTQFLRKYSNGQHTYITPLVEFNDYSYRVKVCSDLNNTISGYFVTYRNELLTKGNMDTGDEEPLHFADNEAIIEKTYFMSYPSPSGSEIVIYQNSRFGRIHDLSSYILNLLRNENLDGGMYFNPIGKDDFDLENILKQKPSYVEYKLAKPRYKYKPDEKEPKWEQSQFALMEDCNAGTFTAKLSTKSAAGLNKSKLKEMVESILDNPHARKCKIKLEDIDEPIDLFSDVLKAQFTVSLAENGTSGESYIFNNIRTLKSSYAKLLEKYIQ</sequence>
<dbReference type="RefSeq" id="WP_015971223.1">
    <property type="nucleotide sequence ID" value="NZ_CP012959.1"/>
</dbReference>
<gene>
    <name evidence="1" type="ORF">ACT75_08800</name>
    <name evidence="2" type="ORF">CQR80_04900</name>
    <name evidence="3" type="ORF">FXB79_03110</name>
</gene>
<accession>A0A5D0EIT8</accession>
<dbReference type="EMBL" id="PCGW01000007">
    <property type="protein sequence ID" value="PHO20831.1"/>
    <property type="molecule type" value="Genomic_DNA"/>
</dbReference>
<evidence type="ECO:0000313" key="3">
    <source>
        <dbReference type="EMBL" id="TYA39482.1"/>
    </source>
</evidence>
<evidence type="ECO:0000313" key="4">
    <source>
        <dbReference type="Proteomes" id="UP000072236"/>
    </source>
</evidence>